<dbReference type="EMBL" id="KV722529">
    <property type="protein sequence ID" value="OCH86424.1"/>
    <property type="molecule type" value="Genomic_DNA"/>
</dbReference>
<keyword evidence="2" id="KW-1185">Reference proteome</keyword>
<organism evidence="1 2">
    <name type="scientific">Obba rivulosa</name>
    <dbReference type="NCBI Taxonomy" id="1052685"/>
    <lineage>
        <taxon>Eukaryota</taxon>
        <taxon>Fungi</taxon>
        <taxon>Dikarya</taxon>
        <taxon>Basidiomycota</taxon>
        <taxon>Agaricomycotina</taxon>
        <taxon>Agaricomycetes</taxon>
        <taxon>Polyporales</taxon>
        <taxon>Gelatoporiaceae</taxon>
        <taxon>Obba</taxon>
    </lineage>
</organism>
<sequence>MRAIIKKPNSFFQVENGVGISASLVVVTNATKMLGPAGGFKMAHPGRLFLVDPRAVTSQQSSLCMLLNQENRQYGEIAVKRWFYRDHKSKRQRMTQQDELPKMIIEADCLYWASALLRLAFEYIDVVLAKRKEQGDPIMLFITRQRFVAAALAIPATTNAEAAVYLLEEVINKPFWKYIVNHQLEPVATFKSQRDRQIALFLSFTQHVQYLQTSRIAFVSDYQGKHSIWPISGFTCLRSVYCM</sequence>
<dbReference type="AlphaFoldDB" id="A0A8E2DI22"/>
<dbReference type="Proteomes" id="UP000250043">
    <property type="component" value="Unassembled WGS sequence"/>
</dbReference>
<evidence type="ECO:0008006" key="3">
    <source>
        <dbReference type="Google" id="ProtNLM"/>
    </source>
</evidence>
<name>A0A8E2DI22_9APHY</name>
<gene>
    <name evidence="1" type="ORF">OBBRIDRAFT_738047</name>
</gene>
<dbReference type="OrthoDB" id="301415at2759"/>
<reference evidence="1 2" key="1">
    <citation type="submission" date="2016-07" db="EMBL/GenBank/DDBJ databases">
        <title>Draft genome of the white-rot fungus Obba rivulosa 3A-2.</title>
        <authorList>
            <consortium name="DOE Joint Genome Institute"/>
            <person name="Miettinen O."/>
            <person name="Riley R."/>
            <person name="Acob R."/>
            <person name="Barry K."/>
            <person name="Cullen D."/>
            <person name="De Vries R."/>
            <person name="Hainaut M."/>
            <person name="Hatakka A."/>
            <person name="Henrissat B."/>
            <person name="Hilden K."/>
            <person name="Kuo R."/>
            <person name="Labutti K."/>
            <person name="Lipzen A."/>
            <person name="Makela M.R."/>
            <person name="Sandor L."/>
            <person name="Spatafora J.W."/>
            <person name="Grigoriev I.V."/>
            <person name="Hibbett D.S."/>
        </authorList>
    </citation>
    <scope>NUCLEOTIDE SEQUENCE [LARGE SCALE GENOMIC DNA]</scope>
    <source>
        <strain evidence="1 2">3A-2</strain>
    </source>
</reference>
<protein>
    <recommendedName>
        <fullName evidence="3">Alpha-type protein kinase domain-containing protein</fullName>
    </recommendedName>
</protein>
<evidence type="ECO:0000313" key="1">
    <source>
        <dbReference type="EMBL" id="OCH86424.1"/>
    </source>
</evidence>
<evidence type="ECO:0000313" key="2">
    <source>
        <dbReference type="Proteomes" id="UP000250043"/>
    </source>
</evidence>
<proteinExistence type="predicted"/>
<accession>A0A8E2DI22</accession>